<accession>W2RSA6</accession>
<dbReference type="AlphaFoldDB" id="W2RSA6"/>
<organism evidence="2 3">
    <name type="scientific">Cyphellophora europaea (strain CBS 101466)</name>
    <name type="common">Phialophora europaea</name>
    <dbReference type="NCBI Taxonomy" id="1220924"/>
    <lineage>
        <taxon>Eukaryota</taxon>
        <taxon>Fungi</taxon>
        <taxon>Dikarya</taxon>
        <taxon>Ascomycota</taxon>
        <taxon>Pezizomycotina</taxon>
        <taxon>Eurotiomycetes</taxon>
        <taxon>Chaetothyriomycetidae</taxon>
        <taxon>Chaetothyriales</taxon>
        <taxon>Cyphellophoraceae</taxon>
        <taxon>Cyphellophora</taxon>
    </lineage>
</organism>
<feature type="compositionally biased region" description="Polar residues" evidence="1">
    <location>
        <begin position="327"/>
        <end position="336"/>
    </location>
</feature>
<evidence type="ECO:0000313" key="3">
    <source>
        <dbReference type="Proteomes" id="UP000030752"/>
    </source>
</evidence>
<dbReference type="GeneID" id="19973980"/>
<dbReference type="PANTHER" id="PTHR36847:SF1">
    <property type="entry name" value="AMIDOLIGASE ENZYME"/>
    <property type="match status" value="1"/>
</dbReference>
<dbReference type="Proteomes" id="UP000030752">
    <property type="component" value="Unassembled WGS sequence"/>
</dbReference>
<dbReference type="HOGENOM" id="CLU_553227_0_0_1"/>
<protein>
    <recommendedName>
        <fullName evidence="4">Amidoligase enzyme</fullName>
    </recommendedName>
</protein>
<feature type="compositionally biased region" description="Basic and acidic residues" evidence="1">
    <location>
        <begin position="296"/>
        <end position="312"/>
    </location>
</feature>
<dbReference type="PANTHER" id="PTHR36847">
    <property type="entry name" value="AMIDOLIGASE ENZYME"/>
    <property type="match status" value="1"/>
</dbReference>
<dbReference type="EMBL" id="KB822722">
    <property type="protein sequence ID" value="ETN38604.1"/>
    <property type="molecule type" value="Genomic_DNA"/>
</dbReference>
<gene>
    <name evidence="2" type="ORF">HMPREF1541_06641</name>
</gene>
<dbReference type="VEuPathDB" id="FungiDB:HMPREF1541_06641"/>
<reference evidence="2 3" key="1">
    <citation type="submission" date="2013-03" db="EMBL/GenBank/DDBJ databases">
        <title>The Genome Sequence of Phialophora europaea CBS 101466.</title>
        <authorList>
            <consortium name="The Broad Institute Genomics Platform"/>
            <person name="Cuomo C."/>
            <person name="de Hoog S."/>
            <person name="Gorbushina A."/>
            <person name="Walker B."/>
            <person name="Young S.K."/>
            <person name="Zeng Q."/>
            <person name="Gargeya S."/>
            <person name="Fitzgerald M."/>
            <person name="Haas B."/>
            <person name="Abouelleil A."/>
            <person name="Allen A.W."/>
            <person name="Alvarado L."/>
            <person name="Arachchi H.M."/>
            <person name="Berlin A.M."/>
            <person name="Chapman S.B."/>
            <person name="Gainer-Dewar J."/>
            <person name="Goldberg J."/>
            <person name="Griggs A."/>
            <person name="Gujja S."/>
            <person name="Hansen M."/>
            <person name="Howarth C."/>
            <person name="Imamovic A."/>
            <person name="Ireland A."/>
            <person name="Larimer J."/>
            <person name="McCowan C."/>
            <person name="Murphy C."/>
            <person name="Pearson M."/>
            <person name="Poon T.W."/>
            <person name="Priest M."/>
            <person name="Roberts A."/>
            <person name="Saif S."/>
            <person name="Shea T."/>
            <person name="Sisk P."/>
            <person name="Sykes S."/>
            <person name="Wortman J."/>
            <person name="Nusbaum C."/>
            <person name="Birren B."/>
        </authorList>
    </citation>
    <scope>NUCLEOTIDE SEQUENCE [LARGE SCALE GENOMIC DNA]</scope>
    <source>
        <strain evidence="2 3">CBS 101466</strain>
    </source>
</reference>
<dbReference type="InParanoid" id="W2RSA6"/>
<proteinExistence type="predicted"/>
<feature type="region of interest" description="Disordered" evidence="1">
    <location>
        <begin position="263"/>
        <end position="345"/>
    </location>
</feature>
<sequence>MILPTPTPIDLLNGIEVEAHIVALLPNDGTLKSTNLLYYLEARFKEAGLELSADVTMNKTDYNTWKVVNDGSLQTSDENVKAEEKKFGFLDDGRLSVGSVEVVSKPLPVLSVQVALQEQDSFLEIKKYIGTLVPRNPVQAGYGSWVEDDCGLHIHFGLKDGVIPLSVLQHLALITFTYEPIVNELHHWSRTPYPCTKASIYARSNRISFQNDEHSCHGHVDIQEIKCRVFATRTHRALASLMGSRFPLDDEFRPLAGLDIWGAGDNGPETAENNNHWGDESVPGPTPSPPTPWVPDDPRYDHDWLRKHDYHGESGGATPAPTDVSEAGSSWATSSPVGRVDSSASTAMATSDAEFERYNQDSWAPDGEKNKILRWELIDRTNGPRTIEFRQPAGSVDPEVIAYTMQFYTAFIRAAERMAHSQQSDELETRATHEGLLKLLQLEEGAERFWILRRREMERLRESDGRRDEDLEAWEKCSACAKPEESPGEANHW</sequence>
<dbReference type="RefSeq" id="XP_008719193.1">
    <property type="nucleotide sequence ID" value="XM_008720971.1"/>
</dbReference>
<dbReference type="OrthoDB" id="412402at2759"/>
<evidence type="ECO:0008006" key="4">
    <source>
        <dbReference type="Google" id="ProtNLM"/>
    </source>
</evidence>
<keyword evidence="3" id="KW-1185">Reference proteome</keyword>
<name>W2RSA6_CYPE1</name>
<feature type="compositionally biased region" description="Pro residues" evidence="1">
    <location>
        <begin position="284"/>
        <end position="295"/>
    </location>
</feature>
<evidence type="ECO:0000256" key="1">
    <source>
        <dbReference type="SAM" id="MobiDB-lite"/>
    </source>
</evidence>
<evidence type="ECO:0000313" key="2">
    <source>
        <dbReference type="EMBL" id="ETN38604.1"/>
    </source>
</evidence>